<keyword evidence="2" id="KW-1185">Reference proteome</keyword>
<evidence type="ECO:0000313" key="1">
    <source>
        <dbReference type="EMBL" id="ABO94129.1"/>
    </source>
</evidence>
<sequence>MNNDKGVKVTAVDVDLATKIVRVSIDCESVVDGVTKLPALVETVVEGGFEAEPIF</sequence>
<dbReference type="HOGENOM" id="CLU_3035767_0_0_1"/>
<dbReference type="OrthoDB" id="689350at2759"/>
<dbReference type="Gramene" id="ABO94129">
    <property type="protein sequence ID" value="ABO94129"/>
    <property type="gene ID" value="OSTLU_28893"/>
</dbReference>
<name>A4RR52_OSTLU</name>
<dbReference type="AlphaFoldDB" id="A4RR52"/>
<dbReference type="GeneID" id="4999595"/>
<dbReference type="EMBL" id="CP000581">
    <property type="protein sequence ID" value="ABO94129.1"/>
    <property type="molecule type" value="Genomic_DNA"/>
</dbReference>
<reference evidence="1 2" key="1">
    <citation type="journal article" date="2007" name="Proc. Natl. Acad. Sci. U.S.A.">
        <title>The tiny eukaryote Ostreococcus provides genomic insights into the paradox of plankton speciation.</title>
        <authorList>
            <person name="Palenik B."/>
            <person name="Grimwood J."/>
            <person name="Aerts A."/>
            <person name="Rouze P."/>
            <person name="Salamov A."/>
            <person name="Putnam N."/>
            <person name="Dupont C."/>
            <person name="Jorgensen R."/>
            <person name="Derelle E."/>
            <person name="Rombauts S."/>
            <person name="Zhou K."/>
            <person name="Otillar R."/>
            <person name="Merchant S.S."/>
            <person name="Podell S."/>
            <person name="Gaasterland T."/>
            <person name="Napoli C."/>
            <person name="Gendler K."/>
            <person name="Manuell A."/>
            <person name="Tai V."/>
            <person name="Vallon O."/>
            <person name="Piganeau G."/>
            <person name="Jancek S."/>
            <person name="Heijde M."/>
            <person name="Jabbari K."/>
            <person name="Bowler C."/>
            <person name="Lohr M."/>
            <person name="Robbens S."/>
            <person name="Werner G."/>
            <person name="Dubchak I."/>
            <person name="Pazour G.J."/>
            <person name="Ren Q."/>
            <person name="Paulsen I."/>
            <person name="Delwiche C."/>
            <person name="Schmutz J."/>
            <person name="Rokhsar D."/>
            <person name="Van de Peer Y."/>
            <person name="Moreau H."/>
            <person name="Grigoriev I.V."/>
        </authorList>
    </citation>
    <scope>NUCLEOTIDE SEQUENCE [LARGE SCALE GENOMIC DNA]</scope>
    <source>
        <strain evidence="1 2">CCE9901</strain>
    </source>
</reference>
<dbReference type="RefSeq" id="XP_001415837.1">
    <property type="nucleotide sequence ID" value="XM_001415800.1"/>
</dbReference>
<evidence type="ECO:0000313" key="2">
    <source>
        <dbReference type="Proteomes" id="UP000001568"/>
    </source>
</evidence>
<organism evidence="1 2">
    <name type="scientific">Ostreococcus lucimarinus (strain CCE9901)</name>
    <dbReference type="NCBI Taxonomy" id="436017"/>
    <lineage>
        <taxon>Eukaryota</taxon>
        <taxon>Viridiplantae</taxon>
        <taxon>Chlorophyta</taxon>
        <taxon>Mamiellophyceae</taxon>
        <taxon>Mamiellales</taxon>
        <taxon>Bathycoccaceae</taxon>
        <taxon>Ostreococcus</taxon>
    </lineage>
</organism>
<accession>A4RR52</accession>
<dbReference type="KEGG" id="olu:OSTLU_28893"/>
<proteinExistence type="predicted"/>
<gene>
    <name evidence="1" type="ORF">OSTLU_28893</name>
</gene>
<dbReference type="Proteomes" id="UP000001568">
    <property type="component" value="Chromosome 1"/>
</dbReference>
<protein>
    <submittedName>
        <fullName evidence="1">Uncharacterized protein</fullName>
    </submittedName>
</protein>